<dbReference type="GO" id="GO:0005886">
    <property type="term" value="C:plasma membrane"/>
    <property type="evidence" value="ECO:0007669"/>
    <property type="project" value="UniProtKB-SubCell"/>
</dbReference>
<evidence type="ECO:0000313" key="16">
    <source>
        <dbReference type="Proteomes" id="UP000197058"/>
    </source>
</evidence>
<evidence type="ECO:0000256" key="1">
    <source>
        <dbReference type="ARBA" id="ARBA00004167"/>
    </source>
</evidence>
<dbReference type="EMBL" id="CP022046">
    <property type="protein sequence ID" value="ASE35648.1"/>
    <property type="molecule type" value="Genomic_DNA"/>
</dbReference>
<accession>A0A8E2J2D7</accession>
<evidence type="ECO:0000256" key="8">
    <source>
        <dbReference type="ARBA" id="ARBA00024438"/>
    </source>
</evidence>
<evidence type="ECO:0000256" key="2">
    <source>
        <dbReference type="ARBA" id="ARBA00004236"/>
    </source>
</evidence>
<feature type="transmembrane region" description="Helical" evidence="11">
    <location>
        <begin position="96"/>
        <end position="118"/>
    </location>
</feature>
<gene>
    <name evidence="14" type="ORF">CEP64_12850</name>
    <name evidence="15" type="ORF">JRU67_00685</name>
</gene>
<reference evidence="14" key="2">
    <citation type="submission" date="2017-12" db="EMBL/GenBank/DDBJ databases">
        <title>FDA dAtabase for Regulatory Grade micrObial Sequences (FDA-ARGOS): Supporting development and validation of Infectious Disease Dx tests.</title>
        <authorList>
            <person name="Campos J."/>
            <person name="Goldberg B."/>
            <person name="Tallon L."/>
            <person name="Sadzewicz L."/>
            <person name="Sengamalay N."/>
            <person name="Ott S."/>
            <person name="Godinez A."/>
            <person name="Nagaraj S."/>
            <person name="Vavikolanu K."/>
            <person name="Vyas G."/>
            <person name="Nadendla S."/>
            <person name="Aluvathingal J."/>
            <person name="Geyer C."/>
            <person name="Nandy P."/>
            <person name="Hobson J."/>
            <person name="Sichtig H."/>
        </authorList>
    </citation>
    <scope>NUCLEOTIDE SEQUENCE</scope>
    <source>
        <strain evidence="14">FDAARGOS_285</strain>
    </source>
</reference>
<comment type="similarity">
    <text evidence="7">Belongs to the zinc-associated anti-sigma factor (ZAS) superfamily. Anti-sigma-W factor family.</text>
</comment>
<dbReference type="AlphaFoldDB" id="A0A8E2J2D7"/>
<feature type="domain" description="Putative zinc-finger" evidence="13">
    <location>
        <begin position="4"/>
        <end position="33"/>
    </location>
</feature>
<evidence type="ECO:0000256" key="6">
    <source>
        <dbReference type="ARBA" id="ARBA00023136"/>
    </source>
</evidence>
<dbReference type="InterPro" id="IPR051474">
    <property type="entry name" value="Anti-sigma-K/W_factor"/>
</dbReference>
<sequence>MECEKLYDYFNDQLSKDEKQKFEEHLKTCKNCQEELDELNILNESLPYHVENIVPPKDMKSRIMNNILNDENNEDTSAQEYNDNSQHRPLNTKRNIIKNVSLISMAALLLISIVGNLYQFNTKDHGSKNKDHHLINKSSAQIIKLKSTEKDQVQGEAFIAKNKKERQLVVQAQNLQETKGNEAYQVWILKGEKPYRAGTFVSSKNSGIVIFDLSDIELDKQDKIAITLEPSPNNQAPEGDIIMAGEKG</sequence>
<dbReference type="Pfam" id="PF13490">
    <property type="entry name" value="zf-HC2"/>
    <property type="match status" value="1"/>
</dbReference>
<dbReference type="KEGG" id="sscu:CEP64_12850"/>
<evidence type="ECO:0000259" key="13">
    <source>
        <dbReference type="Pfam" id="PF13490"/>
    </source>
</evidence>
<evidence type="ECO:0000313" key="14">
    <source>
        <dbReference type="EMBL" id="ASE35648.1"/>
    </source>
</evidence>
<protein>
    <recommendedName>
        <fullName evidence="8">Anti-sigma-W factor RsiW</fullName>
    </recommendedName>
    <alternativeName>
        <fullName evidence="10">Regulator of SigK</fullName>
    </alternativeName>
    <alternativeName>
        <fullName evidence="9">Sigma-K anti-sigma factor RskA</fullName>
    </alternativeName>
</protein>
<dbReference type="InterPro" id="IPR041916">
    <property type="entry name" value="Anti_sigma_zinc_sf"/>
</dbReference>
<keyword evidence="4 11" id="KW-0812">Transmembrane</keyword>
<evidence type="ECO:0000256" key="4">
    <source>
        <dbReference type="ARBA" id="ARBA00022692"/>
    </source>
</evidence>
<dbReference type="InterPro" id="IPR018764">
    <property type="entry name" value="RskA_C"/>
</dbReference>
<evidence type="ECO:0000256" key="10">
    <source>
        <dbReference type="ARBA" id="ARBA00030803"/>
    </source>
</evidence>
<dbReference type="PANTHER" id="PTHR37461:SF1">
    <property type="entry name" value="ANTI-SIGMA-K FACTOR RSKA"/>
    <property type="match status" value="1"/>
</dbReference>
<organism evidence="14 16">
    <name type="scientific">Mammaliicoccus sciuri</name>
    <name type="common">Staphylococcus sciuri</name>
    <dbReference type="NCBI Taxonomy" id="1296"/>
    <lineage>
        <taxon>Bacteria</taxon>
        <taxon>Bacillati</taxon>
        <taxon>Bacillota</taxon>
        <taxon>Bacilli</taxon>
        <taxon>Bacillales</taxon>
        <taxon>Staphylococcaceae</taxon>
        <taxon>Mammaliicoccus</taxon>
    </lineage>
</organism>
<keyword evidence="6 11" id="KW-0472">Membrane</keyword>
<dbReference type="InterPro" id="IPR027383">
    <property type="entry name" value="Znf_put"/>
</dbReference>
<name>A0A8E2J2D7_MAMSC</name>
<evidence type="ECO:0000256" key="5">
    <source>
        <dbReference type="ARBA" id="ARBA00022989"/>
    </source>
</evidence>
<dbReference type="Pfam" id="PF10099">
    <property type="entry name" value="RskA_C"/>
    <property type="match status" value="1"/>
</dbReference>
<evidence type="ECO:0000256" key="7">
    <source>
        <dbReference type="ARBA" id="ARBA00024353"/>
    </source>
</evidence>
<reference evidence="15" key="3">
    <citation type="submission" date="2021-02" db="EMBL/GenBank/DDBJ databases">
        <title>cfr and optrA-positive Staphylococcus spp.</title>
        <authorList>
            <person name="Chen L."/>
        </authorList>
    </citation>
    <scope>NUCLEOTIDE SEQUENCE</scope>
    <source>
        <strain evidence="15">GDQ20D70P</strain>
    </source>
</reference>
<dbReference type="PANTHER" id="PTHR37461">
    <property type="entry name" value="ANTI-SIGMA-K FACTOR RSKA"/>
    <property type="match status" value="1"/>
</dbReference>
<keyword evidence="3" id="KW-1003">Cell membrane</keyword>
<dbReference type="Gene3D" id="1.10.10.1320">
    <property type="entry name" value="Anti-sigma factor, zinc-finger domain"/>
    <property type="match status" value="1"/>
</dbReference>
<keyword evidence="5 11" id="KW-1133">Transmembrane helix</keyword>
<evidence type="ECO:0000256" key="3">
    <source>
        <dbReference type="ARBA" id="ARBA00022475"/>
    </source>
</evidence>
<comment type="subcellular location">
    <subcellularLocation>
        <location evidence="2">Cell membrane</location>
    </subcellularLocation>
    <subcellularLocation>
        <location evidence="1">Membrane</location>
        <topology evidence="1">Single-pass membrane protein</topology>
    </subcellularLocation>
</comment>
<dbReference type="GO" id="GO:0016989">
    <property type="term" value="F:sigma factor antagonist activity"/>
    <property type="evidence" value="ECO:0007669"/>
    <property type="project" value="TreeGrafter"/>
</dbReference>
<dbReference type="GO" id="GO:0006417">
    <property type="term" value="P:regulation of translation"/>
    <property type="evidence" value="ECO:0007669"/>
    <property type="project" value="TreeGrafter"/>
</dbReference>
<dbReference type="Proteomes" id="UP000640299">
    <property type="component" value="Chromosome"/>
</dbReference>
<evidence type="ECO:0000256" key="9">
    <source>
        <dbReference type="ARBA" id="ARBA00029829"/>
    </source>
</evidence>
<feature type="domain" description="Anti-sigma K factor RskA C-terminal" evidence="12">
    <location>
        <begin position="103"/>
        <end position="240"/>
    </location>
</feature>
<dbReference type="EMBL" id="CP069389">
    <property type="protein sequence ID" value="QRN91387.1"/>
    <property type="molecule type" value="Genomic_DNA"/>
</dbReference>
<evidence type="ECO:0000313" key="15">
    <source>
        <dbReference type="EMBL" id="QRN91387.1"/>
    </source>
</evidence>
<evidence type="ECO:0000256" key="11">
    <source>
        <dbReference type="SAM" id="Phobius"/>
    </source>
</evidence>
<proteinExistence type="inferred from homology"/>
<dbReference type="Proteomes" id="UP000197058">
    <property type="component" value="Chromosome"/>
</dbReference>
<reference evidence="16" key="1">
    <citation type="submission" date="2017-06" db="EMBL/GenBank/DDBJ databases">
        <title>FDA dAtabase for Regulatory Grade micrObial Sequences (FDA-ARGOS): Supporting development and validation of Infectious Disease Dx tests.</title>
        <authorList>
            <person name="Goldberg B."/>
            <person name="Campos J."/>
            <person name="Tallon L."/>
            <person name="Sadzewicz L."/>
            <person name="Sengamalay N."/>
            <person name="Ott S."/>
            <person name="Godinez A."/>
            <person name="Nagaraj S."/>
            <person name="Vavikolanu K."/>
            <person name="Nadendla S."/>
            <person name="George J."/>
            <person name="Geyer C."/>
            <person name="Sichtig H."/>
        </authorList>
    </citation>
    <scope>NUCLEOTIDE SEQUENCE [LARGE SCALE GENOMIC DNA]</scope>
    <source>
        <strain evidence="16">FDAARGOS_285</strain>
    </source>
</reference>
<evidence type="ECO:0000259" key="12">
    <source>
        <dbReference type="Pfam" id="PF10099"/>
    </source>
</evidence>
<dbReference type="RefSeq" id="WP_058590968.1">
    <property type="nucleotide sequence ID" value="NZ_CP022046.2"/>
</dbReference>